<dbReference type="GeneID" id="71052065"/>
<proteinExistence type="predicted"/>
<dbReference type="HOGENOM" id="CLU_2340057_0_0_2"/>
<sequence>MIRLDSIPVRDCLSCGAHVSTDFRQAHGGEREAQLRVWMGNLAGESWSDLVTRLKRYWTDAGCDPERLKEAVTHYRDDAGPKIRPARGAWGRGQTFR</sequence>
<dbReference type="AlphaFoldDB" id="B9LSB5"/>
<dbReference type="Proteomes" id="UP000000740">
    <property type="component" value="Chromosome 1"/>
</dbReference>
<reference evidence="1 2" key="1">
    <citation type="journal article" date="2016" name="Stand. Genomic Sci.">
        <title>Complete genome sequence of the Antarctic Halorubrum lacusprofundi type strain ACAM 34.</title>
        <authorList>
            <person name="Anderson I.J."/>
            <person name="DasSarma P."/>
            <person name="Lucas S."/>
            <person name="Copeland A."/>
            <person name="Lapidus A."/>
            <person name="Del Rio T.G."/>
            <person name="Tice H."/>
            <person name="Dalin E."/>
            <person name="Bruce D.C."/>
            <person name="Goodwin L."/>
            <person name="Pitluck S."/>
            <person name="Sims D."/>
            <person name="Brettin T.S."/>
            <person name="Detter J.C."/>
            <person name="Han C.S."/>
            <person name="Larimer F."/>
            <person name="Hauser L."/>
            <person name="Land M."/>
            <person name="Ivanova N."/>
            <person name="Richardson P."/>
            <person name="Cavicchioli R."/>
            <person name="DasSarma S."/>
            <person name="Woese C.R."/>
            <person name="Kyrpides N.C."/>
        </authorList>
    </citation>
    <scope>NUCLEOTIDE SEQUENCE [LARGE SCALE GENOMIC DNA]</scope>
    <source>
        <strain evidence="2">ATCC 49239 / DSM 5036 / JCM 8891 / ACAM 34</strain>
    </source>
</reference>
<evidence type="ECO:0000313" key="2">
    <source>
        <dbReference type="Proteomes" id="UP000000740"/>
    </source>
</evidence>
<protein>
    <submittedName>
        <fullName evidence="1">Uncharacterized protein</fullName>
    </submittedName>
</protein>
<dbReference type="RefSeq" id="WP_012659601.1">
    <property type="nucleotide sequence ID" value="NC_012029.1"/>
</dbReference>
<dbReference type="KEGG" id="hla:Hlac_0356"/>
<gene>
    <name evidence="1" type="ordered locus">Hlac_0356</name>
</gene>
<evidence type="ECO:0000313" key="1">
    <source>
        <dbReference type="EMBL" id="ACM55960.1"/>
    </source>
</evidence>
<name>B9LSB5_HALLT</name>
<organism evidence="1 2">
    <name type="scientific">Halorubrum lacusprofundi (strain ATCC 49239 / DSM 5036 / JCM 8891 / ACAM 34)</name>
    <dbReference type="NCBI Taxonomy" id="416348"/>
    <lineage>
        <taxon>Archaea</taxon>
        <taxon>Methanobacteriati</taxon>
        <taxon>Methanobacteriota</taxon>
        <taxon>Stenosarchaea group</taxon>
        <taxon>Halobacteria</taxon>
        <taxon>Halobacteriales</taxon>
        <taxon>Haloferacaceae</taxon>
        <taxon>Halorubrum</taxon>
    </lineage>
</organism>
<accession>B9LSB5</accession>
<keyword evidence="2" id="KW-1185">Reference proteome</keyword>
<dbReference type="EMBL" id="CP001365">
    <property type="protein sequence ID" value="ACM55960.1"/>
    <property type="molecule type" value="Genomic_DNA"/>
</dbReference>